<dbReference type="InterPro" id="IPR001841">
    <property type="entry name" value="Znf_RING"/>
</dbReference>
<evidence type="ECO:0000256" key="14">
    <source>
        <dbReference type="PROSITE-ProRule" id="PRU00175"/>
    </source>
</evidence>
<keyword evidence="12" id="KW-0472">Membrane</keyword>
<evidence type="ECO:0000256" key="3">
    <source>
        <dbReference type="ARBA" id="ARBA00004906"/>
    </source>
</evidence>
<sequence>MGKATLECTICLNEFEDDEMLRLIPKCSHVYHLDCIDAWLSSHSTCPACRTDLVLKSDETISVTTNQVKGSVSDPENRTNENNIGDETSVNQESDIETQEANSIKSNSIITENKAWRLAWLFSQSHSTEVGEGDTDVGESLGRNYFNYERLLKLRSEAIPILNIGVSNSKSIWEELLLDRLLTRERLIRMGITTVDSCILCNDALERRNHLFADCAMVDALWNGILNLSLLDKPRMFWDSNLAWASSTWKGKSLLTTILKIAWCSFIYYV</sequence>
<comment type="caution">
    <text evidence="17">The sequence shown here is derived from an EMBL/GenBank/DDBJ whole genome shotgun (WGS) entry which is preliminary data.</text>
</comment>
<dbReference type="PROSITE" id="PS50089">
    <property type="entry name" value="ZF_RING_2"/>
    <property type="match status" value="1"/>
</dbReference>
<evidence type="ECO:0000259" key="16">
    <source>
        <dbReference type="PROSITE" id="PS50089"/>
    </source>
</evidence>
<dbReference type="Pfam" id="PF13639">
    <property type="entry name" value="zf-RING_2"/>
    <property type="match status" value="1"/>
</dbReference>
<evidence type="ECO:0000256" key="13">
    <source>
        <dbReference type="ARBA" id="ARBA00024209"/>
    </source>
</evidence>
<dbReference type="GO" id="GO:0016567">
    <property type="term" value="P:protein ubiquitination"/>
    <property type="evidence" value="ECO:0007669"/>
    <property type="project" value="InterPro"/>
</dbReference>
<comment type="pathway">
    <text evidence="3">Protein modification; protein ubiquitination.</text>
</comment>
<evidence type="ECO:0000256" key="2">
    <source>
        <dbReference type="ARBA" id="ARBA00004167"/>
    </source>
</evidence>
<evidence type="ECO:0000256" key="6">
    <source>
        <dbReference type="ARBA" id="ARBA00022692"/>
    </source>
</evidence>
<evidence type="ECO:0000256" key="11">
    <source>
        <dbReference type="ARBA" id="ARBA00022989"/>
    </source>
</evidence>
<dbReference type="Gene3D" id="3.30.40.10">
    <property type="entry name" value="Zinc/RING finger domain, C3HC4 (zinc finger)"/>
    <property type="match status" value="1"/>
</dbReference>
<evidence type="ECO:0000256" key="5">
    <source>
        <dbReference type="ARBA" id="ARBA00022679"/>
    </source>
</evidence>
<evidence type="ECO:0000313" key="17">
    <source>
        <dbReference type="EMBL" id="KAE8666474.1"/>
    </source>
</evidence>
<dbReference type="Pfam" id="PF13966">
    <property type="entry name" value="zf-RVT"/>
    <property type="match status" value="1"/>
</dbReference>
<evidence type="ECO:0000256" key="8">
    <source>
        <dbReference type="ARBA" id="ARBA00022771"/>
    </source>
</evidence>
<dbReference type="GO" id="GO:0061630">
    <property type="term" value="F:ubiquitin protein ligase activity"/>
    <property type="evidence" value="ECO:0007669"/>
    <property type="project" value="UniProtKB-EC"/>
</dbReference>
<dbReference type="FunFam" id="3.30.40.10:FF:000187">
    <property type="entry name" value="E3 ubiquitin-protein ligase ATL6"/>
    <property type="match status" value="1"/>
</dbReference>
<dbReference type="Proteomes" id="UP000436088">
    <property type="component" value="Unassembled WGS sequence"/>
</dbReference>
<keyword evidence="8 14" id="KW-0863">Zinc-finger</keyword>
<dbReference type="GO" id="GO:0016020">
    <property type="term" value="C:membrane"/>
    <property type="evidence" value="ECO:0007669"/>
    <property type="project" value="UniProtKB-SubCell"/>
</dbReference>
<evidence type="ECO:0000256" key="10">
    <source>
        <dbReference type="ARBA" id="ARBA00022833"/>
    </source>
</evidence>
<keyword evidence="6" id="KW-0812">Transmembrane</keyword>
<feature type="compositionally biased region" description="Polar residues" evidence="15">
    <location>
        <begin position="80"/>
        <end position="101"/>
    </location>
</feature>
<keyword evidence="5" id="KW-0808">Transferase</keyword>
<feature type="region of interest" description="Disordered" evidence="15">
    <location>
        <begin position="67"/>
        <end position="101"/>
    </location>
</feature>
<reference evidence="17" key="1">
    <citation type="submission" date="2019-09" db="EMBL/GenBank/DDBJ databases">
        <title>Draft genome information of white flower Hibiscus syriacus.</title>
        <authorList>
            <person name="Kim Y.-M."/>
        </authorList>
    </citation>
    <scope>NUCLEOTIDE SEQUENCE [LARGE SCALE GENOMIC DNA]</scope>
    <source>
        <strain evidence="17">YM2019G1</strain>
    </source>
</reference>
<keyword evidence="7" id="KW-0479">Metal-binding</keyword>
<evidence type="ECO:0000256" key="12">
    <source>
        <dbReference type="ARBA" id="ARBA00023136"/>
    </source>
</evidence>
<comment type="similarity">
    <text evidence="13">Belongs to the RING-type zinc finger family. ATL subfamily.</text>
</comment>
<evidence type="ECO:0000256" key="15">
    <source>
        <dbReference type="SAM" id="MobiDB-lite"/>
    </source>
</evidence>
<dbReference type="InterPro" id="IPR026960">
    <property type="entry name" value="RVT-Znf"/>
</dbReference>
<proteinExistence type="inferred from homology"/>
<keyword evidence="10" id="KW-0862">Zinc</keyword>
<accession>A0A6A2Y8Z9</accession>
<protein>
    <recommendedName>
        <fullName evidence="4">RING-type E3 ubiquitin transferase</fullName>
        <ecNumber evidence="4">2.3.2.27</ecNumber>
    </recommendedName>
</protein>
<evidence type="ECO:0000256" key="4">
    <source>
        <dbReference type="ARBA" id="ARBA00012483"/>
    </source>
</evidence>
<dbReference type="InterPro" id="IPR044600">
    <property type="entry name" value="ATL1/ATL16-like"/>
</dbReference>
<feature type="domain" description="RING-type" evidence="16">
    <location>
        <begin position="8"/>
        <end position="50"/>
    </location>
</feature>
<gene>
    <name evidence="17" type="ORF">F3Y22_tig00112498pilonHSYRG00198</name>
</gene>
<evidence type="ECO:0000256" key="9">
    <source>
        <dbReference type="ARBA" id="ARBA00022786"/>
    </source>
</evidence>
<organism evidence="17 18">
    <name type="scientific">Hibiscus syriacus</name>
    <name type="common">Rose of Sharon</name>
    <dbReference type="NCBI Taxonomy" id="106335"/>
    <lineage>
        <taxon>Eukaryota</taxon>
        <taxon>Viridiplantae</taxon>
        <taxon>Streptophyta</taxon>
        <taxon>Embryophyta</taxon>
        <taxon>Tracheophyta</taxon>
        <taxon>Spermatophyta</taxon>
        <taxon>Magnoliopsida</taxon>
        <taxon>eudicotyledons</taxon>
        <taxon>Gunneridae</taxon>
        <taxon>Pentapetalae</taxon>
        <taxon>rosids</taxon>
        <taxon>malvids</taxon>
        <taxon>Malvales</taxon>
        <taxon>Malvaceae</taxon>
        <taxon>Malvoideae</taxon>
        <taxon>Hibiscus</taxon>
    </lineage>
</organism>
<dbReference type="EMBL" id="VEPZ02001596">
    <property type="protein sequence ID" value="KAE8666474.1"/>
    <property type="molecule type" value="Genomic_DNA"/>
</dbReference>
<dbReference type="GO" id="GO:0008270">
    <property type="term" value="F:zinc ion binding"/>
    <property type="evidence" value="ECO:0007669"/>
    <property type="project" value="UniProtKB-KW"/>
</dbReference>
<dbReference type="PANTHER" id="PTHR46913">
    <property type="entry name" value="RING-H2 FINGER PROTEIN ATL16"/>
    <property type="match status" value="1"/>
</dbReference>
<comment type="subcellular location">
    <subcellularLocation>
        <location evidence="2">Membrane</location>
        <topology evidence="2">Single-pass membrane protein</topology>
    </subcellularLocation>
</comment>
<keyword evidence="11" id="KW-1133">Transmembrane helix</keyword>
<dbReference type="SMART" id="SM00184">
    <property type="entry name" value="RING"/>
    <property type="match status" value="1"/>
</dbReference>
<dbReference type="PANTHER" id="PTHR46913:SF1">
    <property type="entry name" value="RING-H2 FINGER PROTEIN ATL16"/>
    <property type="match status" value="1"/>
</dbReference>
<dbReference type="InterPro" id="IPR013083">
    <property type="entry name" value="Znf_RING/FYVE/PHD"/>
</dbReference>
<keyword evidence="9" id="KW-0833">Ubl conjugation pathway</keyword>
<comment type="catalytic activity">
    <reaction evidence="1">
        <text>S-ubiquitinyl-[E2 ubiquitin-conjugating enzyme]-L-cysteine + [acceptor protein]-L-lysine = [E2 ubiquitin-conjugating enzyme]-L-cysteine + N(6)-ubiquitinyl-[acceptor protein]-L-lysine.</text>
        <dbReference type="EC" id="2.3.2.27"/>
    </reaction>
</comment>
<evidence type="ECO:0000256" key="7">
    <source>
        <dbReference type="ARBA" id="ARBA00022723"/>
    </source>
</evidence>
<dbReference type="AlphaFoldDB" id="A0A6A2Y8Z9"/>
<keyword evidence="18" id="KW-1185">Reference proteome</keyword>
<evidence type="ECO:0000256" key="1">
    <source>
        <dbReference type="ARBA" id="ARBA00000900"/>
    </source>
</evidence>
<dbReference type="CDD" id="cd16461">
    <property type="entry name" value="RING-H2_EL5-like"/>
    <property type="match status" value="1"/>
</dbReference>
<dbReference type="SUPFAM" id="SSF57850">
    <property type="entry name" value="RING/U-box"/>
    <property type="match status" value="1"/>
</dbReference>
<dbReference type="EC" id="2.3.2.27" evidence="4"/>
<evidence type="ECO:0000313" key="18">
    <source>
        <dbReference type="Proteomes" id="UP000436088"/>
    </source>
</evidence>
<name>A0A6A2Y8Z9_HIBSY</name>